<evidence type="ECO:0000313" key="9">
    <source>
        <dbReference type="EMBL" id="RHA17433.1"/>
    </source>
</evidence>
<dbReference type="Proteomes" id="UP000286186">
    <property type="component" value="Unassembled WGS sequence"/>
</dbReference>
<feature type="transmembrane region" description="Helical" evidence="7">
    <location>
        <begin position="80"/>
        <end position="101"/>
    </location>
</feature>
<evidence type="ECO:0000256" key="1">
    <source>
        <dbReference type="ARBA" id="ARBA00004141"/>
    </source>
</evidence>
<evidence type="ECO:0000313" key="11">
    <source>
        <dbReference type="EMBL" id="RHA81301.1"/>
    </source>
</evidence>
<keyword evidence="5 7" id="KW-1133">Transmembrane helix</keyword>
<dbReference type="AlphaFoldDB" id="A0A413S3J0"/>
<dbReference type="EMBL" id="QRHR01000002">
    <property type="protein sequence ID" value="RHF90275.1"/>
    <property type="molecule type" value="Genomic_DNA"/>
</dbReference>
<feature type="transmembrane region" description="Helical" evidence="7">
    <location>
        <begin position="191"/>
        <end position="209"/>
    </location>
</feature>
<dbReference type="PANTHER" id="PTHR43731:SF14">
    <property type="entry name" value="PRESENILIN-ASSOCIATED RHOMBOID-LIKE PROTEIN, MITOCHONDRIAL"/>
    <property type="match status" value="1"/>
</dbReference>
<evidence type="ECO:0000313" key="13">
    <source>
        <dbReference type="EMBL" id="RHL48173.1"/>
    </source>
</evidence>
<dbReference type="EMBL" id="QROT01000001">
    <property type="protein sequence ID" value="RHL48173.1"/>
    <property type="molecule type" value="Genomic_DNA"/>
</dbReference>
<comment type="caution">
    <text evidence="10">The sequence shown here is derived from an EMBL/GenBank/DDBJ whole genome shotgun (WGS) entry which is preliminary data.</text>
</comment>
<feature type="domain" description="Peptidase S54 rhomboid" evidence="8">
    <location>
        <begin position="71"/>
        <end position="209"/>
    </location>
</feature>
<dbReference type="Proteomes" id="UP000283314">
    <property type="component" value="Unassembled WGS sequence"/>
</dbReference>
<dbReference type="GO" id="GO:0016020">
    <property type="term" value="C:membrane"/>
    <property type="evidence" value="ECO:0007669"/>
    <property type="project" value="UniProtKB-SubCell"/>
</dbReference>
<dbReference type="InterPro" id="IPR050925">
    <property type="entry name" value="Rhomboid_protease_S54"/>
</dbReference>
<dbReference type="GO" id="GO:0004252">
    <property type="term" value="F:serine-type endopeptidase activity"/>
    <property type="evidence" value="ECO:0007669"/>
    <property type="project" value="InterPro"/>
</dbReference>
<evidence type="ECO:0000256" key="4">
    <source>
        <dbReference type="ARBA" id="ARBA00022801"/>
    </source>
</evidence>
<dbReference type="Proteomes" id="UP000284598">
    <property type="component" value="Unassembled WGS sequence"/>
</dbReference>
<dbReference type="InterPro" id="IPR035952">
    <property type="entry name" value="Rhomboid-like_sf"/>
</dbReference>
<dbReference type="GO" id="GO:0006508">
    <property type="term" value="P:proteolysis"/>
    <property type="evidence" value="ECO:0007669"/>
    <property type="project" value="UniProtKB-KW"/>
</dbReference>
<evidence type="ECO:0000256" key="3">
    <source>
        <dbReference type="ARBA" id="ARBA00022692"/>
    </source>
</evidence>
<keyword evidence="3 7" id="KW-0812">Transmembrane</keyword>
<evidence type="ECO:0000256" key="5">
    <source>
        <dbReference type="ARBA" id="ARBA00022989"/>
    </source>
</evidence>
<evidence type="ECO:0000313" key="10">
    <source>
        <dbReference type="EMBL" id="RHA56195.1"/>
    </source>
</evidence>
<sequence length="218" mass="24245">MNSYDNNGQINNYNNSYMNEPEQRKIPYVTAVLVAINVVVFLVMEFFGSTESGEYMYAHGASYAPDIFENGQWYRILTSMFMHFGAEHLINNMVMLYILGYQIEENFGRVKYLITYFICGIAGGIISSGIEMITGEYSISAGASGAIFGIFGVLLVMIFKSRKQLGQVSAPRLILLFILMVFGNMQEGVDWMAHLGGAVTGVVIALAIYRPGNKPLHL</sequence>
<keyword evidence="6 7" id="KW-0472">Membrane</keyword>
<proteinExistence type="inferred from homology"/>
<feature type="transmembrane region" description="Helical" evidence="7">
    <location>
        <begin position="113"/>
        <end position="133"/>
    </location>
</feature>
<dbReference type="SUPFAM" id="SSF144091">
    <property type="entry name" value="Rhomboid-like"/>
    <property type="match status" value="1"/>
</dbReference>
<gene>
    <name evidence="13" type="ORF">DW018_01805</name>
    <name evidence="12" type="ORF">DW652_03035</name>
    <name evidence="11" type="ORF">DW918_03610</name>
    <name evidence="10" type="ORF">DW929_03680</name>
    <name evidence="9" type="ORF">DW944_09605</name>
</gene>
<evidence type="ECO:0000313" key="15">
    <source>
        <dbReference type="Proteomes" id="UP000284598"/>
    </source>
</evidence>
<dbReference type="EMBL" id="QSFV01000006">
    <property type="protein sequence ID" value="RHA81301.1"/>
    <property type="molecule type" value="Genomic_DNA"/>
</dbReference>
<dbReference type="InterPro" id="IPR022764">
    <property type="entry name" value="Peptidase_S54_rhomboid_dom"/>
</dbReference>
<keyword evidence="4" id="KW-0378">Hydrolase</keyword>
<evidence type="ECO:0000256" key="6">
    <source>
        <dbReference type="ARBA" id="ARBA00023136"/>
    </source>
</evidence>
<evidence type="ECO:0000313" key="14">
    <source>
        <dbReference type="Proteomes" id="UP000283314"/>
    </source>
</evidence>
<reference evidence="14 15" key="1">
    <citation type="submission" date="2018-08" db="EMBL/GenBank/DDBJ databases">
        <title>A genome reference for cultivated species of the human gut microbiota.</title>
        <authorList>
            <person name="Zou Y."/>
            <person name="Xue W."/>
            <person name="Luo G."/>
        </authorList>
    </citation>
    <scope>NUCLEOTIDE SEQUENCE [LARGE SCALE GENOMIC DNA]</scope>
    <source>
        <strain evidence="13 14">AF37-4</strain>
        <strain evidence="12 18">AM23-22</strain>
        <strain evidence="11 17">AM42-30</strain>
        <strain evidence="10 15">AM43-2</strain>
        <strain evidence="9 16">AM44-11BH</strain>
    </source>
</reference>
<protein>
    <submittedName>
        <fullName evidence="10">Rhomboid family intramembrane serine protease</fullName>
    </submittedName>
</protein>
<organism evidence="10 15">
    <name type="scientific">Eubacterium ventriosum</name>
    <dbReference type="NCBI Taxonomy" id="39496"/>
    <lineage>
        <taxon>Bacteria</taxon>
        <taxon>Bacillati</taxon>
        <taxon>Bacillota</taxon>
        <taxon>Clostridia</taxon>
        <taxon>Eubacteriales</taxon>
        <taxon>Eubacteriaceae</taxon>
        <taxon>Eubacterium</taxon>
    </lineage>
</organism>
<dbReference type="RefSeq" id="WP_117900535.1">
    <property type="nucleotide sequence ID" value="NZ_CABJDQ010000001.1"/>
</dbReference>
<evidence type="ECO:0000313" key="12">
    <source>
        <dbReference type="EMBL" id="RHF90275.1"/>
    </source>
</evidence>
<comment type="subcellular location">
    <subcellularLocation>
        <location evidence="1">Membrane</location>
        <topology evidence="1">Multi-pass membrane protein</topology>
    </subcellularLocation>
</comment>
<feature type="transmembrane region" description="Helical" evidence="7">
    <location>
        <begin position="139"/>
        <end position="158"/>
    </location>
</feature>
<evidence type="ECO:0000313" key="17">
    <source>
        <dbReference type="Proteomes" id="UP000285740"/>
    </source>
</evidence>
<name>A0A413S3J0_9FIRM</name>
<feature type="transmembrane region" description="Helical" evidence="7">
    <location>
        <begin position="26"/>
        <end position="47"/>
    </location>
</feature>
<feature type="transmembrane region" description="Helical" evidence="7">
    <location>
        <begin position="165"/>
        <end position="185"/>
    </location>
</feature>
<dbReference type="EMBL" id="QSFD01000009">
    <property type="protein sequence ID" value="RHA17433.1"/>
    <property type="molecule type" value="Genomic_DNA"/>
</dbReference>
<dbReference type="EMBL" id="QSFO01000003">
    <property type="protein sequence ID" value="RHA56195.1"/>
    <property type="molecule type" value="Genomic_DNA"/>
</dbReference>
<comment type="similarity">
    <text evidence="2">Belongs to the peptidase S54 family.</text>
</comment>
<dbReference type="Gene3D" id="1.20.1540.10">
    <property type="entry name" value="Rhomboid-like"/>
    <property type="match status" value="1"/>
</dbReference>
<dbReference type="Pfam" id="PF01694">
    <property type="entry name" value="Rhomboid"/>
    <property type="match status" value="1"/>
</dbReference>
<dbReference type="GeneID" id="66465965"/>
<keyword evidence="10" id="KW-0645">Protease</keyword>
<evidence type="ECO:0000256" key="2">
    <source>
        <dbReference type="ARBA" id="ARBA00009045"/>
    </source>
</evidence>
<evidence type="ECO:0000313" key="16">
    <source>
        <dbReference type="Proteomes" id="UP000284779"/>
    </source>
</evidence>
<dbReference type="PANTHER" id="PTHR43731">
    <property type="entry name" value="RHOMBOID PROTEASE"/>
    <property type="match status" value="1"/>
</dbReference>
<evidence type="ECO:0000256" key="7">
    <source>
        <dbReference type="SAM" id="Phobius"/>
    </source>
</evidence>
<keyword evidence="16" id="KW-1185">Reference proteome</keyword>
<dbReference type="Proteomes" id="UP000284779">
    <property type="component" value="Unassembled WGS sequence"/>
</dbReference>
<dbReference type="Proteomes" id="UP000285740">
    <property type="component" value="Unassembled WGS sequence"/>
</dbReference>
<accession>A0A413S3J0</accession>
<evidence type="ECO:0000259" key="8">
    <source>
        <dbReference type="Pfam" id="PF01694"/>
    </source>
</evidence>
<evidence type="ECO:0000313" key="18">
    <source>
        <dbReference type="Proteomes" id="UP000286186"/>
    </source>
</evidence>